<dbReference type="InterPro" id="IPR016491">
    <property type="entry name" value="Septin"/>
</dbReference>
<dbReference type="GO" id="GO:0051301">
    <property type="term" value="P:cell division"/>
    <property type="evidence" value="ECO:0007669"/>
    <property type="project" value="UniProtKB-KW"/>
</dbReference>
<dbReference type="AlphaFoldDB" id="A0A8B7ZJE7"/>
<dbReference type="PROSITE" id="PS51719">
    <property type="entry name" value="G_SEPTIN"/>
    <property type="match status" value="1"/>
</dbReference>
<keyword evidence="3" id="KW-0132">Cell division</keyword>
<dbReference type="GO" id="GO:0005737">
    <property type="term" value="C:cytoplasm"/>
    <property type="evidence" value="ECO:0007669"/>
    <property type="project" value="UniProtKB-SubCell"/>
</dbReference>
<name>A0A8B7ZJE7_ACAPL</name>
<keyword evidence="6" id="KW-0131">Cell cycle</keyword>
<keyword evidence="5 8" id="KW-0342">GTP-binding</keyword>
<evidence type="ECO:0000256" key="7">
    <source>
        <dbReference type="PIRNR" id="PIRNR006698"/>
    </source>
</evidence>
<evidence type="ECO:0000256" key="9">
    <source>
        <dbReference type="SAM" id="MobiDB-lite"/>
    </source>
</evidence>
<dbReference type="PANTHER" id="PTHR18884">
    <property type="entry name" value="SEPTIN"/>
    <property type="match status" value="1"/>
</dbReference>
<sequence length="445" mass="51048">MSSYPVRSPGFRTSWTRMSPSPRQTAAVDRFEFGRRTSTAEREQESPKQPGREYVGFATLPDQVHRKSVKKGFEFTLMVVGESGLGKSTLVNSLFLTDLYKERRELTADERIEKTVDIQRCSVDIEEQGVRLRLTVVDTPGFGDSVNCNDSWTPIIDYIEEQFAQYYEDESGLNRKNIVDNRVHCCLYFISPYGHGLRPIDIGFMQRLHDKVNIVPVLAKADCLTPVEVRTLKNRVMREIQEHDINIYSFPDCDSDEDDDYKQQDKELKESVPFAVIGSNTVVEVGGKRVRGRLYPWGITEVENPKHCDFVKLRNMLIRTHMQDLKDVTRDLHYENYRLRRIQDETDNPDVKQERLNSIRKDSIATKEVSEKDRMLEEKEAELRKMQEILLKMQAEMAKQQSNGGSNKGSLADLATNNNAESSDTSSLPGEMNDPNDSRSSTVEV</sequence>
<evidence type="ECO:0000313" key="12">
    <source>
        <dbReference type="RefSeq" id="XP_022105142.1"/>
    </source>
</evidence>
<dbReference type="InterPro" id="IPR030379">
    <property type="entry name" value="G_SEPTIN_dom"/>
</dbReference>
<evidence type="ECO:0000256" key="1">
    <source>
        <dbReference type="ARBA" id="ARBA00004496"/>
    </source>
</evidence>
<dbReference type="OrthoDB" id="416553at2759"/>
<evidence type="ECO:0000313" key="11">
    <source>
        <dbReference type="Proteomes" id="UP000694845"/>
    </source>
</evidence>
<proteinExistence type="inferred from homology"/>
<dbReference type="Gene3D" id="3.40.50.300">
    <property type="entry name" value="P-loop containing nucleotide triphosphate hydrolases"/>
    <property type="match status" value="1"/>
</dbReference>
<keyword evidence="2" id="KW-0963">Cytoplasm</keyword>
<dbReference type="FunFam" id="3.40.50.300:FF:000064">
    <property type="entry name" value="Septin 4"/>
    <property type="match status" value="1"/>
</dbReference>
<evidence type="ECO:0000259" key="10">
    <source>
        <dbReference type="PROSITE" id="PS51719"/>
    </source>
</evidence>
<evidence type="ECO:0000256" key="5">
    <source>
        <dbReference type="ARBA" id="ARBA00023134"/>
    </source>
</evidence>
<feature type="region of interest" description="Disordered" evidence="9">
    <location>
        <begin position="1"/>
        <end position="52"/>
    </location>
</feature>
<comment type="similarity">
    <text evidence="7 8">Belongs to the TRAFAC class TrmE-Era-EngA-EngB-Septin-like GTPase superfamily. Septin GTPase family.</text>
</comment>
<keyword evidence="11" id="KW-1185">Reference proteome</keyword>
<feature type="compositionally biased region" description="Polar residues" evidence="9">
    <location>
        <begin position="399"/>
        <end position="428"/>
    </location>
</feature>
<dbReference type="SUPFAM" id="SSF52540">
    <property type="entry name" value="P-loop containing nucleoside triphosphate hydrolases"/>
    <property type="match status" value="1"/>
</dbReference>
<dbReference type="InterPro" id="IPR027417">
    <property type="entry name" value="P-loop_NTPase"/>
</dbReference>
<dbReference type="Pfam" id="PF00735">
    <property type="entry name" value="Septin"/>
    <property type="match status" value="1"/>
</dbReference>
<dbReference type="Proteomes" id="UP000694845">
    <property type="component" value="Unplaced"/>
</dbReference>
<feature type="region of interest" description="Disordered" evidence="9">
    <location>
        <begin position="394"/>
        <end position="445"/>
    </location>
</feature>
<keyword evidence="4 8" id="KW-0547">Nucleotide-binding</keyword>
<evidence type="ECO:0000256" key="4">
    <source>
        <dbReference type="ARBA" id="ARBA00022741"/>
    </source>
</evidence>
<dbReference type="GeneID" id="110987044"/>
<organism evidence="11 12">
    <name type="scientific">Acanthaster planci</name>
    <name type="common">Crown-of-thorns starfish</name>
    <dbReference type="NCBI Taxonomy" id="133434"/>
    <lineage>
        <taxon>Eukaryota</taxon>
        <taxon>Metazoa</taxon>
        <taxon>Echinodermata</taxon>
        <taxon>Eleutherozoa</taxon>
        <taxon>Asterozoa</taxon>
        <taxon>Asteroidea</taxon>
        <taxon>Valvatacea</taxon>
        <taxon>Valvatida</taxon>
        <taxon>Acanthasteridae</taxon>
        <taxon>Acanthaster</taxon>
    </lineage>
</organism>
<dbReference type="CDD" id="cd01850">
    <property type="entry name" value="CDC_Septin"/>
    <property type="match status" value="1"/>
</dbReference>
<dbReference type="GO" id="GO:0005525">
    <property type="term" value="F:GTP binding"/>
    <property type="evidence" value="ECO:0007669"/>
    <property type="project" value="UniProtKB-UniRule"/>
</dbReference>
<feature type="compositionally biased region" description="Basic and acidic residues" evidence="9">
    <location>
        <begin position="29"/>
        <end position="46"/>
    </location>
</feature>
<protein>
    <recommendedName>
        <fullName evidence="7">Septin</fullName>
    </recommendedName>
</protein>
<evidence type="ECO:0000256" key="3">
    <source>
        <dbReference type="ARBA" id="ARBA00022618"/>
    </source>
</evidence>
<feature type="domain" description="Septin-type G" evidence="10">
    <location>
        <begin position="71"/>
        <end position="344"/>
    </location>
</feature>
<accession>A0A8B7ZJE7</accession>
<evidence type="ECO:0000256" key="2">
    <source>
        <dbReference type="ARBA" id="ARBA00022490"/>
    </source>
</evidence>
<reference evidence="12" key="1">
    <citation type="submission" date="2025-08" db="UniProtKB">
        <authorList>
            <consortium name="RefSeq"/>
        </authorList>
    </citation>
    <scope>IDENTIFICATION</scope>
</reference>
<dbReference type="KEGG" id="aplc:110987044"/>
<feature type="compositionally biased region" description="Polar residues" evidence="9">
    <location>
        <begin position="1"/>
        <end position="24"/>
    </location>
</feature>
<comment type="subcellular location">
    <subcellularLocation>
        <location evidence="1">Cytoplasm</location>
    </subcellularLocation>
</comment>
<gene>
    <name evidence="12" type="primary">LOC110987044</name>
</gene>
<evidence type="ECO:0000256" key="6">
    <source>
        <dbReference type="ARBA" id="ARBA00023306"/>
    </source>
</evidence>
<dbReference type="PIRSF" id="PIRSF006698">
    <property type="entry name" value="Septin"/>
    <property type="match status" value="1"/>
</dbReference>
<evidence type="ECO:0000256" key="8">
    <source>
        <dbReference type="RuleBase" id="RU004560"/>
    </source>
</evidence>
<dbReference type="RefSeq" id="XP_022105142.1">
    <property type="nucleotide sequence ID" value="XM_022249450.1"/>
</dbReference>